<sequence>MKIRSFFPLSRITAAALALSLFAGCNDDDDKDPEPTPNTGPVYAAITQVSVDGESQSYIVLTDKVDVTTPLALENAIEVPGRALGSGIAKNGLLYVSSSEGAVVTRYKLTAEGKLEKDKDAQGRDAEVSFQGSGVSSIGEYQHQFQYVSETKAYYIDGRSGKVIVWNPTAMTVTSAITLTGLTIEGALSTFATMPVRVGNKIIIPIGWRPSAGIGITKQAGVVVVDTVADTATIVTDDRCGYVRDGVVGPDGLVYLATEAYGAAVYRTAGPETTPVPCLLRFNATTQTYDRAFFRNLADLTNGNATGSLLRGPNGTAYLRVLDETTYTVVPGVHPRPVASAVAWKFWQLNLSTFTATEVTTLPVSTGSTFLYDVTDSRTLFTEFTSTSTTNFRDLTSQNGAVAFSTQGLVFSFLQLR</sequence>
<dbReference type="GO" id="GO:0003676">
    <property type="term" value="F:nucleic acid binding"/>
    <property type="evidence" value="ECO:0007669"/>
    <property type="project" value="InterPro"/>
</dbReference>
<dbReference type="PROSITE" id="PS50174">
    <property type="entry name" value="G_PATCH"/>
    <property type="match status" value="1"/>
</dbReference>
<proteinExistence type="predicted"/>
<keyword evidence="1" id="KW-0732">Signal</keyword>
<evidence type="ECO:0000313" key="4">
    <source>
        <dbReference type="Proteomes" id="UP000315369"/>
    </source>
</evidence>
<feature type="signal peptide" evidence="1">
    <location>
        <begin position="1"/>
        <end position="23"/>
    </location>
</feature>
<evidence type="ECO:0000313" key="3">
    <source>
        <dbReference type="EMBL" id="TQF11279.1"/>
    </source>
</evidence>
<dbReference type="EMBL" id="VIFM01000199">
    <property type="protein sequence ID" value="TQF11279.1"/>
    <property type="molecule type" value="Genomic_DNA"/>
</dbReference>
<dbReference type="AlphaFoldDB" id="A0A540WQJ5"/>
<dbReference type="OrthoDB" id="5379593at2"/>
<feature type="chain" id="PRO_5021930831" description="G-patch domain-containing protein" evidence="1">
    <location>
        <begin position="24"/>
        <end position="417"/>
    </location>
</feature>
<feature type="domain" description="G-patch" evidence="2">
    <location>
        <begin position="195"/>
        <end position="222"/>
    </location>
</feature>
<dbReference type="InterPro" id="IPR000467">
    <property type="entry name" value="G_patch_dom"/>
</dbReference>
<evidence type="ECO:0000259" key="2">
    <source>
        <dbReference type="PROSITE" id="PS50174"/>
    </source>
</evidence>
<comment type="caution">
    <text evidence="3">The sequence shown here is derived from an EMBL/GenBank/DDBJ whole genome shotgun (WGS) entry which is preliminary data.</text>
</comment>
<dbReference type="PROSITE" id="PS51257">
    <property type="entry name" value="PROKAR_LIPOPROTEIN"/>
    <property type="match status" value="1"/>
</dbReference>
<keyword evidence="4" id="KW-1185">Reference proteome</keyword>
<dbReference type="RefSeq" id="WP_141646969.1">
    <property type="nucleotide sequence ID" value="NZ_VIFM01000199.1"/>
</dbReference>
<gene>
    <name evidence="3" type="ORF">FJV41_35125</name>
</gene>
<dbReference type="SUPFAM" id="SSF63829">
    <property type="entry name" value="Calcium-dependent phosphotriesterase"/>
    <property type="match status" value="1"/>
</dbReference>
<organism evidence="3 4">
    <name type="scientific">Myxococcus llanfairpwllgwyngyllgogerychwyrndrobwllllantysiliogogogochensis</name>
    <dbReference type="NCBI Taxonomy" id="2590453"/>
    <lineage>
        <taxon>Bacteria</taxon>
        <taxon>Pseudomonadati</taxon>
        <taxon>Myxococcota</taxon>
        <taxon>Myxococcia</taxon>
        <taxon>Myxococcales</taxon>
        <taxon>Cystobacterineae</taxon>
        <taxon>Myxococcaceae</taxon>
        <taxon>Myxococcus</taxon>
    </lineage>
</organism>
<reference evidence="3 4" key="1">
    <citation type="submission" date="2019-06" db="EMBL/GenBank/DDBJ databases">
        <authorList>
            <person name="Livingstone P."/>
            <person name="Whitworth D."/>
        </authorList>
    </citation>
    <scope>NUCLEOTIDE SEQUENCE [LARGE SCALE GENOMIC DNA]</scope>
    <source>
        <strain evidence="3 4">AM401</strain>
    </source>
</reference>
<evidence type="ECO:0000256" key="1">
    <source>
        <dbReference type="SAM" id="SignalP"/>
    </source>
</evidence>
<protein>
    <recommendedName>
        <fullName evidence="2">G-patch domain-containing protein</fullName>
    </recommendedName>
</protein>
<accession>A0A540WQJ5</accession>
<name>A0A540WQJ5_9BACT</name>
<dbReference type="Proteomes" id="UP000315369">
    <property type="component" value="Unassembled WGS sequence"/>
</dbReference>